<dbReference type="OrthoDB" id="714214at2"/>
<evidence type="ECO:0000313" key="1">
    <source>
        <dbReference type="EMBL" id="RRA97748.1"/>
    </source>
</evidence>
<dbReference type="RefSeq" id="WP_124879613.1">
    <property type="nucleotide sequence ID" value="NZ_RQJO01000017.1"/>
</dbReference>
<reference evidence="1 2" key="1">
    <citation type="submission" date="2018-11" db="EMBL/GenBank/DDBJ databases">
        <authorList>
            <person name="Zhou Z."/>
            <person name="Wang G."/>
        </authorList>
    </citation>
    <scope>NUCLEOTIDE SEQUENCE [LARGE SCALE GENOMIC DNA]</scope>
    <source>
        <strain evidence="1 2">KCTC52004</strain>
    </source>
</reference>
<comment type="caution">
    <text evidence="1">The sequence shown here is derived from an EMBL/GenBank/DDBJ whole genome shotgun (WGS) entry which is preliminary data.</text>
</comment>
<name>A0A3P1B9L7_9BACT</name>
<protein>
    <recommendedName>
        <fullName evidence="3">Rpn family recombination-promoting nuclease/putative transposase</fullName>
    </recommendedName>
</protein>
<dbReference type="AlphaFoldDB" id="A0A3P1B9L7"/>
<evidence type="ECO:0008006" key="3">
    <source>
        <dbReference type="Google" id="ProtNLM"/>
    </source>
</evidence>
<proteinExistence type="predicted"/>
<accession>A0A3P1B9L7</accession>
<organism evidence="1 2">
    <name type="scientific">Larkinella rosea</name>
    <dbReference type="NCBI Taxonomy" id="2025312"/>
    <lineage>
        <taxon>Bacteria</taxon>
        <taxon>Pseudomonadati</taxon>
        <taxon>Bacteroidota</taxon>
        <taxon>Cytophagia</taxon>
        <taxon>Cytophagales</taxon>
        <taxon>Spirosomataceae</taxon>
        <taxon>Larkinella</taxon>
    </lineage>
</organism>
<gene>
    <name evidence="1" type="ORF">EHT25_32405</name>
</gene>
<evidence type="ECO:0000313" key="2">
    <source>
        <dbReference type="Proteomes" id="UP000271925"/>
    </source>
</evidence>
<dbReference type="EMBL" id="RQJO01000017">
    <property type="protein sequence ID" value="RRA97748.1"/>
    <property type="molecule type" value="Genomic_DNA"/>
</dbReference>
<sequence>MGKQINQYDKIFKENIEAVIPGLMRDILGITPFMSVELPDDIQHTKERKPDVLKKITDVQGNNFVLQIEFQVVDEPEMIYRMADYYIMLLRKYKIPVRQFVIFLGSTKPQMLTLIESECLTFSFPVISFAKLDYHLFLKSDQPEEVILGVLGNFGGESPETVLHRIIQRVEATTIGDLALKRYFSQLRVLAQLRNLEQTLKDLTMDSIAKFVSIEKDAAYLVGQDNAREQEQIKFVNNLLTETDFSVEKVAKIAGVSVEFVEKIKQKFPTSN</sequence>
<dbReference type="Proteomes" id="UP000271925">
    <property type="component" value="Unassembled WGS sequence"/>
</dbReference>
<keyword evidence="2" id="KW-1185">Reference proteome</keyword>